<proteinExistence type="inferred from homology"/>
<dbReference type="InterPro" id="IPR011009">
    <property type="entry name" value="Kinase-like_dom_sf"/>
</dbReference>
<evidence type="ECO:0000256" key="4">
    <source>
        <dbReference type="ARBA" id="ARBA00022679"/>
    </source>
</evidence>
<feature type="region of interest" description="Disordered" evidence="12">
    <location>
        <begin position="904"/>
        <end position="935"/>
    </location>
</feature>
<keyword evidence="3" id="KW-0723">Serine/threonine-protein kinase</keyword>
<feature type="region of interest" description="Disordered" evidence="12">
    <location>
        <begin position="358"/>
        <end position="401"/>
    </location>
</feature>
<dbReference type="GO" id="GO:0004712">
    <property type="term" value="F:protein serine/threonine/tyrosine kinase activity"/>
    <property type="evidence" value="ECO:0007669"/>
    <property type="project" value="UniProtKB-EC"/>
</dbReference>
<evidence type="ECO:0000256" key="8">
    <source>
        <dbReference type="ARBA" id="ARBA00049003"/>
    </source>
</evidence>
<evidence type="ECO:0000256" key="6">
    <source>
        <dbReference type="ARBA" id="ARBA00022777"/>
    </source>
</evidence>
<comment type="similarity">
    <text evidence="1">Belongs to the protein kinase superfamily. CMGC Ser/Thr protein kinase family. MNB/DYRK subfamily.</text>
</comment>
<accession>A0AAV2SXQ0</accession>
<evidence type="ECO:0000256" key="3">
    <source>
        <dbReference type="ARBA" id="ARBA00022527"/>
    </source>
</evidence>
<reference evidence="14" key="1">
    <citation type="submission" date="2024-06" db="EMBL/GenBank/DDBJ databases">
        <authorList>
            <person name="Liu X."/>
            <person name="Lenzi L."/>
            <person name="Haldenby T S."/>
            <person name="Uol C."/>
        </authorList>
    </citation>
    <scope>NUCLEOTIDE SEQUENCE</scope>
</reference>
<dbReference type="EMBL" id="CAXLJL010000001">
    <property type="protein sequence ID" value="CAL5129160.1"/>
    <property type="molecule type" value="Genomic_DNA"/>
</dbReference>
<dbReference type="InterPro" id="IPR008271">
    <property type="entry name" value="Ser/Thr_kinase_AS"/>
</dbReference>
<dbReference type="Gene3D" id="1.10.510.10">
    <property type="entry name" value="Transferase(Phosphotransferase) domain 1"/>
    <property type="match status" value="1"/>
</dbReference>
<dbReference type="Gene3D" id="3.30.10.30">
    <property type="entry name" value="DYRK"/>
    <property type="match status" value="1"/>
</dbReference>
<dbReference type="PANTHER" id="PTHR24058:SF22">
    <property type="entry name" value="DUAL SPECIFICITY TYROSINE-PHOSPHORYLATION-REGULATED KINASE 4"/>
    <property type="match status" value="1"/>
</dbReference>
<dbReference type="Gene3D" id="3.30.200.20">
    <property type="entry name" value="Phosphorylase Kinase, domain 1"/>
    <property type="match status" value="1"/>
</dbReference>
<dbReference type="InterPro" id="IPR050494">
    <property type="entry name" value="Ser_Thr_dual-spec_kinase"/>
</dbReference>
<evidence type="ECO:0000256" key="11">
    <source>
        <dbReference type="PROSITE-ProRule" id="PRU10141"/>
    </source>
</evidence>
<evidence type="ECO:0000256" key="5">
    <source>
        <dbReference type="ARBA" id="ARBA00022741"/>
    </source>
</evidence>
<evidence type="ECO:0000256" key="7">
    <source>
        <dbReference type="ARBA" id="ARBA00022840"/>
    </source>
</evidence>
<comment type="catalytic activity">
    <reaction evidence="10">
        <text>L-tyrosyl-[protein] + ATP = O-phospho-L-tyrosyl-[protein] + ADP + H(+)</text>
        <dbReference type="Rhea" id="RHEA:10596"/>
        <dbReference type="Rhea" id="RHEA-COMP:10136"/>
        <dbReference type="Rhea" id="RHEA-COMP:20101"/>
        <dbReference type="ChEBI" id="CHEBI:15378"/>
        <dbReference type="ChEBI" id="CHEBI:30616"/>
        <dbReference type="ChEBI" id="CHEBI:46858"/>
        <dbReference type="ChEBI" id="CHEBI:61978"/>
        <dbReference type="ChEBI" id="CHEBI:456216"/>
        <dbReference type="EC" id="2.7.12.1"/>
    </reaction>
</comment>
<dbReference type="PROSITE" id="PS00107">
    <property type="entry name" value="PROTEIN_KINASE_ATP"/>
    <property type="match status" value="1"/>
</dbReference>
<dbReference type="Pfam" id="PF00069">
    <property type="entry name" value="Pkinase"/>
    <property type="match status" value="1"/>
</dbReference>
<keyword evidence="7 11" id="KW-0067">ATP-binding</keyword>
<dbReference type="InterPro" id="IPR000719">
    <property type="entry name" value="Prot_kinase_dom"/>
</dbReference>
<dbReference type="EC" id="2.7.12.1" evidence="2"/>
<dbReference type="GO" id="GO:0005856">
    <property type="term" value="C:cytoskeleton"/>
    <property type="evidence" value="ECO:0007669"/>
    <property type="project" value="TreeGrafter"/>
</dbReference>
<dbReference type="AlphaFoldDB" id="A0AAV2SXQ0"/>
<feature type="region of interest" description="Disordered" evidence="12">
    <location>
        <begin position="514"/>
        <end position="535"/>
    </location>
</feature>
<feature type="compositionally biased region" description="Polar residues" evidence="12">
    <location>
        <begin position="914"/>
        <end position="925"/>
    </location>
</feature>
<evidence type="ECO:0000256" key="9">
    <source>
        <dbReference type="ARBA" id="ARBA00049308"/>
    </source>
</evidence>
<protein>
    <recommendedName>
        <fullName evidence="2">dual-specificity kinase</fullName>
        <ecNumber evidence="2">2.7.12.1</ecNumber>
    </recommendedName>
</protein>
<dbReference type="GO" id="GO:0005737">
    <property type="term" value="C:cytoplasm"/>
    <property type="evidence" value="ECO:0007669"/>
    <property type="project" value="TreeGrafter"/>
</dbReference>
<comment type="catalytic activity">
    <reaction evidence="8">
        <text>L-seryl-[protein] + ATP = O-phospho-L-seryl-[protein] + ADP + H(+)</text>
        <dbReference type="Rhea" id="RHEA:17989"/>
        <dbReference type="Rhea" id="RHEA-COMP:9863"/>
        <dbReference type="Rhea" id="RHEA-COMP:11604"/>
        <dbReference type="ChEBI" id="CHEBI:15378"/>
        <dbReference type="ChEBI" id="CHEBI:29999"/>
        <dbReference type="ChEBI" id="CHEBI:30616"/>
        <dbReference type="ChEBI" id="CHEBI:83421"/>
        <dbReference type="ChEBI" id="CHEBI:456216"/>
        <dbReference type="EC" id="2.7.12.1"/>
    </reaction>
</comment>
<evidence type="ECO:0000256" key="2">
    <source>
        <dbReference type="ARBA" id="ARBA00013203"/>
    </source>
</evidence>
<dbReference type="GO" id="GO:0004674">
    <property type="term" value="F:protein serine/threonine kinase activity"/>
    <property type="evidence" value="ECO:0007669"/>
    <property type="project" value="UniProtKB-KW"/>
</dbReference>
<name>A0AAV2SXQ0_CALDB</name>
<sequence length="935" mass="104905">MDSKLLTHSRKVNQTERGRQQPLEHKNKIAQHKGGHIHSERNAHFSYRNKTVGQKPNEMSPSYVDDNRKAGRHYPLHSNQSLENKNLFCDSDECFGGRVLGYSHMLTALQNYGSNNAMKKTVHLGEVFSDSQISAPSRFLPHNNTQNGGPTLCSNHYAHLGFGLGDGSKNMARQLSTCSLVFPTSNINHISIPPLQLNDKGSTTRNCDGLSPPKNNGHTQAMTADRDDQVCWDKFKHPQLWLPKVAVGSSRNKKNTLLSTSWTTLTGTDWRSDQRRRRKNGLSNMGLWFRERASTQANVNNNGNNNKMGKGFSDEQTKPQAGRSIFTKNGESMKCSARIGDQGVTLPMPPLGTKATEVRQVRQKENPANRTQNALRSITENGQANTVSTKQQTSFVDQNNKKLTLPLTADSGKRGSHSPKPQIPCFAKGEIPRLASPQQINEHTVGVTNEKSLKNGIPVISKTLPLKRTENGQNHMPGSVLEELKPIHASLVLNGQGGVKTGALEQLKLPIPEVKSTPSSVSTNRDVQPPKSRTPYSPQAALALFGEHLTSYECLEINEYSSIWYVGPQVDKIHGIQGTTLNDGYDDENGGYIKVMHDHLAYRFEILETLGKGSFGRVVRAIDHRSGDAVAVKIIRNKKRFHQQAQVEVAVLEDLKKADANFQHNVVHIREHFVFRNHLCIVFDLLGQNLYDILRKNDFRGFTLHSLRKVAVKILECLCLLKKKGIIHCDLKPENILTGYNNSSELKVIDFGSSCYVHKRIYTYIQSRFYRAPEIILGVPYGPPIDMWSFGCILPELYTGRPLFPGENENEQLACMMEGIGAPPNSLLDRASRRKVFFDSKGCPRHLTNSRGQKRLPGGRTLDEMVKTMDTKFIDLINRCLSWNPEERLTPEGALNHEWMRRGTVRRKPEPGRSHTTQNITTPPENETKRKKTMV</sequence>
<evidence type="ECO:0000256" key="1">
    <source>
        <dbReference type="ARBA" id="ARBA00008867"/>
    </source>
</evidence>
<dbReference type="SUPFAM" id="SSF56112">
    <property type="entry name" value="Protein kinase-like (PK-like)"/>
    <property type="match status" value="1"/>
</dbReference>
<comment type="caution">
    <text evidence="14">The sequence shown here is derived from an EMBL/GenBank/DDBJ whole genome shotgun (WGS) entry which is preliminary data.</text>
</comment>
<feature type="region of interest" description="Disordered" evidence="12">
    <location>
        <begin position="50"/>
        <end position="77"/>
    </location>
</feature>
<keyword evidence="4" id="KW-0808">Transferase</keyword>
<feature type="compositionally biased region" description="Polar residues" evidence="12">
    <location>
        <begin position="368"/>
        <end position="401"/>
    </location>
</feature>
<feature type="region of interest" description="Disordered" evidence="12">
    <location>
        <begin position="1"/>
        <end position="36"/>
    </location>
</feature>
<comment type="catalytic activity">
    <reaction evidence="9">
        <text>L-threonyl-[protein] + ATP = O-phospho-L-threonyl-[protein] + ADP + H(+)</text>
        <dbReference type="Rhea" id="RHEA:46608"/>
        <dbReference type="Rhea" id="RHEA-COMP:11060"/>
        <dbReference type="Rhea" id="RHEA-COMP:11605"/>
        <dbReference type="ChEBI" id="CHEBI:15378"/>
        <dbReference type="ChEBI" id="CHEBI:30013"/>
        <dbReference type="ChEBI" id="CHEBI:30616"/>
        <dbReference type="ChEBI" id="CHEBI:61977"/>
        <dbReference type="ChEBI" id="CHEBI:456216"/>
        <dbReference type="EC" id="2.7.12.1"/>
    </reaction>
</comment>
<evidence type="ECO:0000313" key="14">
    <source>
        <dbReference type="EMBL" id="CAL5129160.1"/>
    </source>
</evidence>
<keyword evidence="6" id="KW-0418">Kinase</keyword>
<dbReference type="PROSITE" id="PS00108">
    <property type="entry name" value="PROTEIN_KINASE_ST"/>
    <property type="match status" value="1"/>
</dbReference>
<dbReference type="InterPro" id="IPR017441">
    <property type="entry name" value="Protein_kinase_ATP_BS"/>
</dbReference>
<dbReference type="PROSITE" id="PS50011">
    <property type="entry name" value="PROTEIN_KINASE_DOM"/>
    <property type="match status" value="1"/>
</dbReference>
<feature type="domain" description="Protein kinase" evidence="13">
    <location>
        <begin position="604"/>
        <end position="900"/>
    </location>
</feature>
<dbReference type="GO" id="GO:0005634">
    <property type="term" value="C:nucleus"/>
    <property type="evidence" value="ECO:0007669"/>
    <property type="project" value="TreeGrafter"/>
</dbReference>
<evidence type="ECO:0000256" key="12">
    <source>
        <dbReference type="SAM" id="MobiDB-lite"/>
    </source>
</evidence>
<feature type="binding site" evidence="11">
    <location>
        <position position="633"/>
    </location>
    <ligand>
        <name>ATP</name>
        <dbReference type="ChEBI" id="CHEBI:30616"/>
    </ligand>
</feature>
<evidence type="ECO:0000256" key="10">
    <source>
        <dbReference type="ARBA" id="ARBA00051680"/>
    </source>
</evidence>
<feature type="compositionally biased region" description="Polar residues" evidence="12">
    <location>
        <begin position="50"/>
        <end position="60"/>
    </location>
</feature>
<keyword evidence="5 11" id="KW-0547">Nucleotide-binding</keyword>
<dbReference type="SMART" id="SM00220">
    <property type="entry name" value="S_TKc"/>
    <property type="match status" value="1"/>
</dbReference>
<evidence type="ECO:0000313" key="15">
    <source>
        <dbReference type="Proteomes" id="UP001497525"/>
    </source>
</evidence>
<dbReference type="PANTHER" id="PTHR24058">
    <property type="entry name" value="DUAL SPECIFICITY PROTEIN KINASE"/>
    <property type="match status" value="1"/>
</dbReference>
<gene>
    <name evidence="14" type="ORF">CDAUBV1_LOCUS29</name>
</gene>
<dbReference type="Proteomes" id="UP001497525">
    <property type="component" value="Unassembled WGS sequence"/>
</dbReference>
<feature type="compositionally biased region" description="Polar residues" evidence="12">
    <location>
        <begin position="516"/>
        <end position="526"/>
    </location>
</feature>
<dbReference type="InterPro" id="IPR042521">
    <property type="entry name" value="DYRK"/>
</dbReference>
<organism evidence="14 15">
    <name type="scientific">Calicophoron daubneyi</name>
    <name type="common">Rumen fluke</name>
    <name type="synonym">Paramphistomum daubneyi</name>
    <dbReference type="NCBI Taxonomy" id="300641"/>
    <lineage>
        <taxon>Eukaryota</taxon>
        <taxon>Metazoa</taxon>
        <taxon>Spiralia</taxon>
        <taxon>Lophotrochozoa</taxon>
        <taxon>Platyhelminthes</taxon>
        <taxon>Trematoda</taxon>
        <taxon>Digenea</taxon>
        <taxon>Plagiorchiida</taxon>
        <taxon>Pronocephalata</taxon>
        <taxon>Paramphistomoidea</taxon>
        <taxon>Paramphistomidae</taxon>
        <taxon>Calicophoron</taxon>
    </lineage>
</organism>
<evidence type="ECO:0000259" key="13">
    <source>
        <dbReference type="PROSITE" id="PS50011"/>
    </source>
</evidence>
<feature type="compositionally biased region" description="Basic and acidic residues" evidence="12">
    <location>
        <begin position="13"/>
        <end position="27"/>
    </location>
</feature>
<feature type="region of interest" description="Disordered" evidence="12">
    <location>
        <begin position="297"/>
        <end position="319"/>
    </location>
</feature>
<feature type="compositionally biased region" description="Basic and acidic residues" evidence="12">
    <location>
        <begin position="358"/>
        <end position="367"/>
    </location>
</feature>
<dbReference type="GO" id="GO:0005524">
    <property type="term" value="F:ATP binding"/>
    <property type="evidence" value="ECO:0007669"/>
    <property type="project" value="UniProtKB-UniRule"/>
</dbReference>